<accession>A0A512DT69</accession>
<reference evidence="2 3" key="1">
    <citation type="submission" date="2019-07" db="EMBL/GenBank/DDBJ databases">
        <title>Whole genome shotgun sequence of Skermanella aerolata NBRC 106429.</title>
        <authorList>
            <person name="Hosoyama A."/>
            <person name="Uohara A."/>
            <person name="Ohji S."/>
            <person name="Ichikawa N."/>
        </authorList>
    </citation>
    <scope>NUCLEOTIDE SEQUENCE [LARGE SCALE GENOMIC DNA]</scope>
    <source>
        <strain evidence="2 3">NBRC 106429</strain>
    </source>
</reference>
<feature type="region of interest" description="Disordered" evidence="1">
    <location>
        <begin position="90"/>
        <end position="113"/>
    </location>
</feature>
<keyword evidence="3" id="KW-1185">Reference proteome</keyword>
<comment type="caution">
    <text evidence="2">The sequence shown here is derived from an EMBL/GenBank/DDBJ whole genome shotgun (WGS) entry which is preliminary data.</text>
</comment>
<dbReference type="EMBL" id="BJYZ01000017">
    <property type="protein sequence ID" value="GEO39662.1"/>
    <property type="molecule type" value="Genomic_DNA"/>
</dbReference>
<gene>
    <name evidence="2" type="ORF">SAE02_38100</name>
</gene>
<evidence type="ECO:0000313" key="2">
    <source>
        <dbReference type="EMBL" id="GEO39662.1"/>
    </source>
</evidence>
<organism evidence="2 3">
    <name type="scientific">Skermanella aerolata</name>
    <dbReference type="NCBI Taxonomy" id="393310"/>
    <lineage>
        <taxon>Bacteria</taxon>
        <taxon>Pseudomonadati</taxon>
        <taxon>Pseudomonadota</taxon>
        <taxon>Alphaproteobacteria</taxon>
        <taxon>Rhodospirillales</taxon>
        <taxon>Azospirillaceae</taxon>
        <taxon>Skermanella</taxon>
    </lineage>
</organism>
<proteinExistence type="predicted"/>
<evidence type="ECO:0000256" key="1">
    <source>
        <dbReference type="SAM" id="MobiDB-lite"/>
    </source>
</evidence>
<evidence type="ECO:0000313" key="3">
    <source>
        <dbReference type="Proteomes" id="UP000321523"/>
    </source>
</evidence>
<sequence length="113" mass="11866">MAIFIIGGFGFLGYEIYKRATDPERQAEAGAPQPPVPGRIAETALDLGAGARIESVVLAGSRVLFTVRLPEGQGDRLYILDPRTGAVTASVTTGPATAPNSERIMQQPASAQQ</sequence>
<dbReference type="AlphaFoldDB" id="A0A512DT69"/>
<dbReference type="Proteomes" id="UP000321523">
    <property type="component" value="Unassembled WGS sequence"/>
</dbReference>
<name>A0A512DT69_9PROT</name>
<protein>
    <submittedName>
        <fullName evidence="2">Uncharacterized protein</fullName>
    </submittedName>
</protein>
<dbReference type="RefSeq" id="WP_052830922.1">
    <property type="nucleotide sequence ID" value="NZ_BJYZ01000017.1"/>
</dbReference>